<gene>
    <name evidence="4" type="ORF">JF68_02760</name>
</gene>
<accession>A0ABD4AE86</accession>
<dbReference type="RefSeq" id="WP_045921072.1">
    <property type="nucleotide sequence ID" value="NZ_KQ033865.1"/>
</dbReference>
<dbReference type="PROSITE" id="PS51318">
    <property type="entry name" value="TAT"/>
    <property type="match status" value="1"/>
</dbReference>
<dbReference type="EMBL" id="JXBX01000006">
    <property type="protein sequence ID" value="KJY53899.1"/>
    <property type="molecule type" value="Genomic_DNA"/>
</dbReference>
<name>A0ABD4AE86_9BIFI</name>
<evidence type="ECO:0000256" key="2">
    <source>
        <dbReference type="SAM" id="Phobius"/>
    </source>
</evidence>
<proteinExistence type="predicted"/>
<dbReference type="AlphaFoldDB" id="A0ABD4AE86"/>
<dbReference type="InterPro" id="IPR032364">
    <property type="entry name" value="GramPos_pilinD1_N"/>
</dbReference>
<feature type="transmembrane region" description="Helical" evidence="2">
    <location>
        <begin position="601"/>
        <end position="619"/>
    </location>
</feature>
<dbReference type="Proteomes" id="UP000033652">
    <property type="component" value="Unassembled WGS sequence"/>
</dbReference>
<dbReference type="Pfam" id="PF16555">
    <property type="entry name" value="GramPos_pilinD1"/>
    <property type="match status" value="1"/>
</dbReference>
<dbReference type="InterPro" id="IPR013783">
    <property type="entry name" value="Ig-like_fold"/>
</dbReference>
<protein>
    <recommendedName>
        <fullName evidence="3">Gram-positive pilin subunit D1 N-terminal domain-containing protein</fullName>
    </recommendedName>
</protein>
<dbReference type="GO" id="GO:0005975">
    <property type="term" value="P:carbohydrate metabolic process"/>
    <property type="evidence" value="ECO:0007669"/>
    <property type="project" value="UniProtKB-ARBA"/>
</dbReference>
<reference evidence="4 5" key="1">
    <citation type="submission" date="2014-12" db="EMBL/GenBank/DDBJ databases">
        <title>Comparative genomics of the lactic acid bacteria isolated from the honey bee gut.</title>
        <authorList>
            <person name="Ellegaard K.M."/>
            <person name="Tamarit D."/>
            <person name="Javelind E."/>
            <person name="Olofsson T."/>
            <person name="Andersson S.G."/>
            <person name="Vasquez A."/>
        </authorList>
    </citation>
    <scope>NUCLEOTIDE SEQUENCE [LARGE SCALE GENOMIC DNA]</scope>
    <source>
        <strain evidence="4 5">Bma6</strain>
    </source>
</reference>
<organism evidence="4 5">
    <name type="scientific">Bifidobacterium coryneforme</name>
    <dbReference type="NCBI Taxonomy" id="1687"/>
    <lineage>
        <taxon>Bacteria</taxon>
        <taxon>Bacillati</taxon>
        <taxon>Actinomycetota</taxon>
        <taxon>Actinomycetes</taxon>
        <taxon>Bifidobacteriales</taxon>
        <taxon>Bifidobacteriaceae</taxon>
        <taxon>Bifidobacterium</taxon>
    </lineage>
</organism>
<evidence type="ECO:0000256" key="1">
    <source>
        <dbReference type="SAM" id="MobiDB-lite"/>
    </source>
</evidence>
<dbReference type="NCBIfam" id="NF033902">
    <property type="entry name" value="iso_D2_wall_anc"/>
    <property type="match status" value="1"/>
</dbReference>
<keyword evidence="2" id="KW-0812">Transmembrane</keyword>
<evidence type="ECO:0000313" key="4">
    <source>
        <dbReference type="EMBL" id="KJY53899.1"/>
    </source>
</evidence>
<feature type="domain" description="Gram-positive pilin subunit D1 N-terminal" evidence="3">
    <location>
        <begin position="65"/>
        <end position="214"/>
    </location>
</feature>
<evidence type="ECO:0000259" key="3">
    <source>
        <dbReference type="Pfam" id="PF16555"/>
    </source>
</evidence>
<keyword evidence="2" id="KW-1133">Transmembrane helix</keyword>
<dbReference type="Gene3D" id="2.60.40.10">
    <property type="entry name" value="Immunoglobulins"/>
    <property type="match status" value="2"/>
</dbReference>
<evidence type="ECO:0000313" key="5">
    <source>
        <dbReference type="Proteomes" id="UP000033652"/>
    </source>
</evidence>
<feature type="region of interest" description="Disordered" evidence="1">
    <location>
        <begin position="385"/>
        <end position="415"/>
    </location>
</feature>
<dbReference type="InterPro" id="IPR048052">
    <property type="entry name" value="FM1-like"/>
</dbReference>
<dbReference type="NCBIfam" id="TIGR01167">
    <property type="entry name" value="LPXTG_anchor"/>
    <property type="match status" value="1"/>
</dbReference>
<dbReference type="InterPro" id="IPR006311">
    <property type="entry name" value="TAT_signal"/>
</dbReference>
<sequence length="629" mass="66471">MHTVKTNERRGLSKVLGLAVAGATLLAGMVALPVTQASALAPADDFVEGALDNSKTPQLTLTKYLTGSNGTAATGSITDAPTNGTGTPAKDIVFNVREVVPETGKTVADINPTDTSTFTYASSGFYAAGITNGQGVIDSWFKADGAGAPTSTPVTFASGQHYYVMTENTAVSPGFDPAKYSESAPSFFGLPYRTTDDTGRSGYIYHLHVFPKNVSKGGLTKTVNRIDRGGNQVSIAQAGDVISYKVEHKIYNESTHAWKDQKLDIAEIAGDKKDLRIVDRMGTSLKMDDTSISAVITATGESDIPLDRNTDYDVKTSADKPDRLKNNGKFFENEQDGKATYTTFDFFGDKNKVQQSVAGMASNPTVLTVKITYQATVTADGDSTGNGGVANRVQSDFRDTDDGTGPDVIPGDDGTVTPSGSVAFGKVQKDGSKTQLKALEGAVFRLADPANPTSYLATDGAFHPTTDTGVTFFSATSSPAGLVAFTGLPILDSNNKGIAANWTVVEFKAPDGYITAPNPFSQVTFGQNVVGKTDKEIVDYYGSNPIEPDYNQLSFATYTPDSAASRPSIKFNGQQVAKMMMNYTKDDTDAPIGLPLTGGRGIILLLVVGVAIMGGALYLRSRRNAARTA</sequence>
<comment type="caution">
    <text evidence="4">The sequence shown here is derived from an EMBL/GenBank/DDBJ whole genome shotgun (WGS) entry which is preliminary data.</text>
</comment>
<keyword evidence="2" id="KW-0472">Membrane</keyword>